<evidence type="ECO:0000256" key="2">
    <source>
        <dbReference type="ARBA" id="ARBA00023235"/>
    </source>
</evidence>
<dbReference type="InterPro" id="IPR014347">
    <property type="entry name" value="Tautomerase/MIF_sf"/>
</dbReference>
<keyword evidence="2 4" id="KW-0413">Isomerase</keyword>
<dbReference type="CDD" id="cd00491">
    <property type="entry name" value="4Oxalocrotonate_Tautomerase"/>
    <property type="match status" value="1"/>
</dbReference>
<dbReference type="InterPro" id="IPR018191">
    <property type="entry name" value="4-OT"/>
</dbReference>
<proteinExistence type="inferred from homology"/>
<evidence type="ECO:0000313" key="6">
    <source>
        <dbReference type="EMBL" id="OAT72731.1"/>
    </source>
</evidence>
<dbReference type="NCBIfam" id="NF002524">
    <property type="entry name" value="PRK01964.1"/>
    <property type="match status" value="1"/>
</dbReference>
<evidence type="ECO:0000256" key="3">
    <source>
        <dbReference type="PIRSR" id="PIRSR618191-1"/>
    </source>
</evidence>
<feature type="domain" description="4-oxalocrotonate tautomerase-like" evidence="5">
    <location>
        <begin position="2"/>
        <end position="61"/>
    </location>
</feature>
<dbReference type="NCBIfam" id="NF002571">
    <property type="entry name" value="PRK02220.1"/>
    <property type="match status" value="1"/>
</dbReference>
<name>A0A1B7KRL2_PARTM</name>
<dbReference type="GO" id="GO:0016853">
    <property type="term" value="F:isomerase activity"/>
    <property type="evidence" value="ECO:0007669"/>
    <property type="project" value="UniProtKB-UniRule"/>
</dbReference>
<evidence type="ECO:0000259" key="5">
    <source>
        <dbReference type="Pfam" id="PF01361"/>
    </source>
</evidence>
<dbReference type="InterPro" id="IPR004370">
    <property type="entry name" value="4-OT-like_dom"/>
</dbReference>
<dbReference type="SUPFAM" id="SSF55331">
    <property type="entry name" value="Tautomerase/MIF"/>
    <property type="match status" value="1"/>
</dbReference>
<dbReference type="NCBIfam" id="TIGR00013">
    <property type="entry name" value="taut"/>
    <property type="match status" value="1"/>
</dbReference>
<dbReference type="EMBL" id="LXMA01000023">
    <property type="protein sequence ID" value="OAT72731.1"/>
    <property type="molecule type" value="Genomic_DNA"/>
</dbReference>
<sequence length="67" mass="7876">MPFIQVYLLEGRSPEKKEALIYELTETVRKVLGAPRENVRVMIQEIPLEHWGIAGESVKKRRKQEKE</sequence>
<evidence type="ECO:0000313" key="7">
    <source>
        <dbReference type="Proteomes" id="UP000078290"/>
    </source>
</evidence>
<dbReference type="OrthoDB" id="9804765at2"/>
<evidence type="ECO:0000256" key="1">
    <source>
        <dbReference type="ARBA" id="ARBA00006723"/>
    </source>
</evidence>
<dbReference type="PANTHER" id="PTHR35530">
    <property type="entry name" value="TAUTOMERASE-RELATED"/>
    <property type="match status" value="1"/>
</dbReference>
<dbReference type="Proteomes" id="UP000078290">
    <property type="component" value="Unassembled WGS sequence"/>
</dbReference>
<protein>
    <recommendedName>
        <fullName evidence="4">Tautomerase</fullName>
        <ecNumber evidence="4">5.3.2.-</ecNumber>
    </recommendedName>
</protein>
<feature type="active site" description="Proton acceptor; via imino nitrogen" evidence="3">
    <location>
        <position position="2"/>
    </location>
</feature>
<reference evidence="7" key="1">
    <citation type="submission" date="2016-05" db="EMBL/GenBank/DDBJ databases">
        <authorList>
            <person name="Wang W."/>
            <person name="Zhu L."/>
        </authorList>
    </citation>
    <scope>NUCLEOTIDE SEQUENCE [LARGE SCALE GENOMIC DNA]</scope>
    <source>
        <strain evidence="7">W-2</strain>
    </source>
</reference>
<gene>
    <name evidence="6" type="ORF">A7K69_07245</name>
</gene>
<dbReference type="EC" id="5.3.2.-" evidence="4"/>
<dbReference type="Pfam" id="PF01361">
    <property type="entry name" value="Tautomerase"/>
    <property type="match status" value="1"/>
</dbReference>
<dbReference type="Gene3D" id="3.30.429.10">
    <property type="entry name" value="Macrophage Migration Inhibitory Factor"/>
    <property type="match status" value="1"/>
</dbReference>
<evidence type="ECO:0000256" key="4">
    <source>
        <dbReference type="RuleBase" id="RU362032"/>
    </source>
</evidence>
<dbReference type="PANTHER" id="PTHR35530:SF1">
    <property type="entry name" value="2-HYDROXYMUCONATE TAUTOMERASE"/>
    <property type="match status" value="1"/>
</dbReference>
<organism evidence="6 7">
    <name type="scientific">Parageobacillus thermoglucosidasius</name>
    <name type="common">Geobacillus thermoglucosidasius</name>
    <dbReference type="NCBI Taxonomy" id="1426"/>
    <lineage>
        <taxon>Bacteria</taxon>
        <taxon>Bacillati</taxon>
        <taxon>Bacillota</taxon>
        <taxon>Bacilli</taxon>
        <taxon>Bacillales</taxon>
        <taxon>Anoxybacillaceae</taxon>
        <taxon>Parageobacillus</taxon>
    </lineage>
</organism>
<comment type="similarity">
    <text evidence="1 4">Belongs to the 4-oxalocrotonate tautomerase family.</text>
</comment>
<accession>A0A1B7KRL2</accession>
<dbReference type="AlphaFoldDB" id="A0A1B7KRL2"/>
<comment type="caution">
    <text evidence="6">The sequence shown here is derived from an EMBL/GenBank/DDBJ whole genome shotgun (WGS) entry which is preliminary data.</text>
</comment>